<organism evidence="1 2">
    <name type="scientific">Deinococcus antarcticus</name>
    <dbReference type="NCBI Taxonomy" id="1298767"/>
    <lineage>
        <taxon>Bacteria</taxon>
        <taxon>Thermotogati</taxon>
        <taxon>Deinococcota</taxon>
        <taxon>Deinococci</taxon>
        <taxon>Deinococcales</taxon>
        <taxon>Deinococcaceae</taxon>
        <taxon>Deinococcus</taxon>
    </lineage>
</organism>
<sequence length="188" mass="22054">MFFKKKPQPPKIGGYIGYYNLGDWWRNTLDEAERQEILERFRPLGGDGDDLIDNQILSTDRHRVQFLYELASWFTRSDRVSLGLKILQEAEAGLESAPLIVQHFYYSTYIELRYKQRKEDPSAIDDVKQICYRSMTIAPKVAAEFLKLYPNQDLPRHVCFNQLIVLLKKEGNSEELGRVEQEYGRAWS</sequence>
<name>A0ABV8A563_9DEIO</name>
<evidence type="ECO:0000313" key="2">
    <source>
        <dbReference type="Proteomes" id="UP001595748"/>
    </source>
</evidence>
<keyword evidence="2" id="KW-1185">Reference proteome</keyword>
<gene>
    <name evidence="1" type="ORF">ACFOPQ_02125</name>
</gene>
<protein>
    <submittedName>
        <fullName evidence="1">Uncharacterized protein</fullName>
    </submittedName>
</protein>
<proteinExistence type="predicted"/>
<dbReference type="Proteomes" id="UP001595748">
    <property type="component" value="Unassembled WGS sequence"/>
</dbReference>
<dbReference type="EMBL" id="JBHRZF010000019">
    <property type="protein sequence ID" value="MFC3859568.1"/>
    <property type="molecule type" value="Genomic_DNA"/>
</dbReference>
<dbReference type="RefSeq" id="WP_380075729.1">
    <property type="nucleotide sequence ID" value="NZ_JBHRZF010000019.1"/>
</dbReference>
<accession>A0ABV8A563</accession>
<comment type="caution">
    <text evidence="1">The sequence shown here is derived from an EMBL/GenBank/DDBJ whole genome shotgun (WGS) entry which is preliminary data.</text>
</comment>
<reference evidence="2" key="1">
    <citation type="journal article" date="2019" name="Int. J. Syst. Evol. Microbiol.">
        <title>The Global Catalogue of Microorganisms (GCM) 10K type strain sequencing project: providing services to taxonomists for standard genome sequencing and annotation.</title>
        <authorList>
            <consortium name="The Broad Institute Genomics Platform"/>
            <consortium name="The Broad Institute Genome Sequencing Center for Infectious Disease"/>
            <person name="Wu L."/>
            <person name="Ma J."/>
        </authorList>
    </citation>
    <scope>NUCLEOTIDE SEQUENCE [LARGE SCALE GENOMIC DNA]</scope>
    <source>
        <strain evidence="2">CCTCC AB 2013263</strain>
    </source>
</reference>
<evidence type="ECO:0000313" key="1">
    <source>
        <dbReference type="EMBL" id="MFC3859568.1"/>
    </source>
</evidence>